<comment type="caution">
    <text evidence="2">The sequence shown here is derived from an EMBL/GenBank/DDBJ whole genome shotgun (WGS) entry which is preliminary data.</text>
</comment>
<dbReference type="PANTHER" id="PTHR35546:SF21">
    <property type="entry name" value="F-BOX DOMAIN-CONTAINING PROTEIN"/>
    <property type="match status" value="1"/>
</dbReference>
<organism evidence="2 3">
    <name type="scientific">Abeliophyllum distichum</name>
    <dbReference type="NCBI Taxonomy" id="126358"/>
    <lineage>
        <taxon>Eukaryota</taxon>
        <taxon>Viridiplantae</taxon>
        <taxon>Streptophyta</taxon>
        <taxon>Embryophyta</taxon>
        <taxon>Tracheophyta</taxon>
        <taxon>Spermatophyta</taxon>
        <taxon>Magnoliopsida</taxon>
        <taxon>eudicotyledons</taxon>
        <taxon>Gunneridae</taxon>
        <taxon>Pentapetalae</taxon>
        <taxon>asterids</taxon>
        <taxon>lamiids</taxon>
        <taxon>Lamiales</taxon>
        <taxon>Oleaceae</taxon>
        <taxon>Forsythieae</taxon>
        <taxon>Abeliophyllum</taxon>
    </lineage>
</organism>
<dbReference type="Proteomes" id="UP001604336">
    <property type="component" value="Unassembled WGS sequence"/>
</dbReference>
<name>A0ABD1PD81_9LAMI</name>
<dbReference type="SUPFAM" id="SSF81383">
    <property type="entry name" value="F-box domain"/>
    <property type="match status" value="1"/>
</dbReference>
<evidence type="ECO:0000313" key="2">
    <source>
        <dbReference type="EMBL" id="KAL2461851.1"/>
    </source>
</evidence>
<dbReference type="PANTHER" id="PTHR35546">
    <property type="entry name" value="F-BOX PROTEIN INTERACTION DOMAIN PROTEIN-RELATED"/>
    <property type="match status" value="1"/>
</dbReference>
<proteinExistence type="predicted"/>
<evidence type="ECO:0000259" key="1">
    <source>
        <dbReference type="Pfam" id="PF00646"/>
    </source>
</evidence>
<protein>
    <submittedName>
        <fullName evidence="2">F-box domain-containing protein</fullName>
    </submittedName>
</protein>
<dbReference type="EMBL" id="JBFOLK010000014">
    <property type="protein sequence ID" value="KAL2461851.1"/>
    <property type="molecule type" value="Genomic_DNA"/>
</dbReference>
<keyword evidence="3" id="KW-1185">Reference proteome</keyword>
<dbReference type="Pfam" id="PF00646">
    <property type="entry name" value="F-box"/>
    <property type="match status" value="1"/>
</dbReference>
<dbReference type="AlphaFoldDB" id="A0ABD1PD81"/>
<dbReference type="InterPro" id="IPR001810">
    <property type="entry name" value="F-box_dom"/>
</dbReference>
<accession>A0ABD1PD81</accession>
<dbReference type="InterPro" id="IPR055290">
    <property type="entry name" value="At3g26010-like"/>
</dbReference>
<sequence>MRDLWFANEDIHINVLSRLSAKILHQMKCVSKEWKNLISDRSFIRIQLKNREAVSGFFFQERFQWSDNDIGFINYIPVEGEGEKVWRTVLNFLPEKVVILSSINGLICCRSCFSSFPPRLYVCNPLNKQWTTLQWPDLSRSSSLSLAFDPLLEAAAYPWLLILSRIQLMLLQISKWLQLVILRPEKRITISYLMYILQKLGRGEDRMNFVNASIN</sequence>
<gene>
    <name evidence="2" type="ORF">Adt_45271</name>
</gene>
<feature type="domain" description="F-box" evidence="1">
    <location>
        <begin position="9"/>
        <end position="44"/>
    </location>
</feature>
<reference evidence="3" key="1">
    <citation type="submission" date="2024-07" db="EMBL/GenBank/DDBJ databases">
        <title>Two chromosome-level genome assemblies of Korean endemic species Abeliophyllum distichum and Forsythia ovata (Oleaceae).</title>
        <authorList>
            <person name="Jang H."/>
        </authorList>
    </citation>
    <scope>NUCLEOTIDE SEQUENCE [LARGE SCALE GENOMIC DNA]</scope>
</reference>
<evidence type="ECO:0000313" key="3">
    <source>
        <dbReference type="Proteomes" id="UP001604336"/>
    </source>
</evidence>
<dbReference type="InterPro" id="IPR036047">
    <property type="entry name" value="F-box-like_dom_sf"/>
</dbReference>